<dbReference type="InterPro" id="IPR013902">
    <property type="entry name" value="Mug135-like_C"/>
</dbReference>
<evidence type="ECO:0000259" key="3">
    <source>
        <dbReference type="Pfam" id="PF08593"/>
    </source>
</evidence>
<evidence type="ECO:0000313" key="5">
    <source>
        <dbReference type="Proteomes" id="UP000094455"/>
    </source>
</evidence>
<sequence length="232" mass="26476">MQPINFQTEAAEAIERQTREELGIPDETFTNSLGVAAPVNKRRSSIIEYKHELQKKINLGNDDCYKVERALADVEVNNDYASFASAVIEINQNIRLMAQDLNRRLDRMDGRLDRMDGRLDRMEGRLDRMEVGLEKITPLMLYVRVSENFRRRDSGLTQIPVPFIVGEGPQNTDLPIIESVKDIESLSKPQVKRYLTGYAVDHDANAVRKELKAILRDTLGYSTAADLRFSFT</sequence>
<dbReference type="Pfam" id="PF08593">
    <property type="entry name" value="Mug135_C"/>
    <property type="match status" value="1"/>
</dbReference>
<protein>
    <recommendedName>
        <fullName evidence="3">Mug135-like C-terminal domain-containing protein</fullName>
    </recommendedName>
</protein>
<keyword evidence="2" id="KW-0175">Coiled coil</keyword>
<comment type="similarity">
    <text evidence="1">Belongs to the UPF0612 family.</text>
</comment>
<dbReference type="AlphaFoldDB" id="A0A1E3NJ87"/>
<gene>
    <name evidence="4" type="ORF">PICMEDRAFT_11205</name>
</gene>
<feature type="domain" description="Mug135-like C-terminal" evidence="3">
    <location>
        <begin position="147"/>
        <end position="221"/>
    </location>
</feature>
<dbReference type="STRING" id="763406.A0A1E3NJ87"/>
<dbReference type="RefSeq" id="XP_019017302.1">
    <property type="nucleotide sequence ID" value="XM_019159769.1"/>
</dbReference>
<name>A0A1E3NJ87_9ASCO</name>
<dbReference type="Proteomes" id="UP000094455">
    <property type="component" value="Unassembled WGS sequence"/>
</dbReference>
<keyword evidence="5" id="KW-1185">Reference proteome</keyword>
<dbReference type="Gene3D" id="3.90.20.10">
    <property type="match status" value="1"/>
</dbReference>
<dbReference type="EMBL" id="KV454003">
    <property type="protein sequence ID" value="ODQ46189.1"/>
    <property type="molecule type" value="Genomic_DNA"/>
</dbReference>
<proteinExistence type="inferred from homology"/>
<evidence type="ECO:0000313" key="4">
    <source>
        <dbReference type="EMBL" id="ODQ46189.1"/>
    </source>
</evidence>
<dbReference type="OrthoDB" id="5297016at2759"/>
<reference evidence="4 5" key="1">
    <citation type="journal article" date="2016" name="Proc. Natl. Acad. Sci. U.S.A.">
        <title>Comparative genomics of biotechnologically important yeasts.</title>
        <authorList>
            <person name="Riley R."/>
            <person name="Haridas S."/>
            <person name="Wolfe K.H."/>
            <person name="Lopes M.R."/>
            <person name="Hittinger C.T."/>
            <person name="Goeker M."/>
            <person name="Salamov A.A."/>
            <person name="Wisecaver J.H."/>
            <person name="Long T.M."/>
            <person name="Calvey C.H."/>
            <person name="Aerts A.L."/>
            <person name="Barry K.W."/>
            <person name="Choi C."/>
            <person name="Clum A."/>
            <person name="Coughlan A.Y."/>
            <person name="Deshpande S."/>
            <person name="Douglass A.P."/>
            <person name="Hanson S.J."/>
            <person name="Klenk H.-P."/>
            <person name="LaButti K.M."/>
            <person name="Lapidus A."/>
            <person name="Lindquist E.A."/>
            <person name="Lipzen A.M."/>
            <person name="Meier-Kolthoff J.P."/>
            <person name="Ohm R.A."/>
            <person name="Otillar R.P."/>
            <person name="Pangilinan J.L."/>
            <person name="Peng Y."/>
            <person name="Rokas A."/>
            <person name="Rosa C.A."/>
            <person name="Scheuner C."/>
            <person name="Sibirny A.A."/>
            <person name="Slot J.C."/>
            <person name="Stielow J.B."/>
            <person name="Sun H."/>
            <person name="Kurtzman C.P."/>
            <person name="Blackwell M."/>
            <person name="Grigoriev I.V."/>
            <person name="Jeffries T.W."/>
        </authorList>
    </citation>
    <scope>NUCLEOTIDE SEQUENCE [LARGE SCALE GENOMIC DNA]</scope>
    <source>
        <strain evidence="4 5">NRRL Y-2026</strain>
    </source>
</reference>
<evidence type="ECO:0000256" key="1">
    <source>
        <dbReference type="ARBA" id="ARBA00005788"/>
    </source>
</evidence>
<evidence type="ECO:0000256" key="2">
    <source>
        <dbReference type="SAM" id="Coils"/>
    </source>
</evidence>
<feature type="coiled-coil region" evidence="2">
    <location>
        <begin position="98"/>
        <end position="125"/>
    </location>
</feature>
<dbReference type="GeneID" id="30176456"/>
<organism evidence="4 5">
    <name type="scientific">Pichia membranifaciens NRRL Y-2026</name>
    <dbReference type="NCBI Taxonomy" id="763406"/>
    <lineage>
        <taxon>Eukaryota</taxon>
        <taxon>Fungi</taxon>
        <taxon>Dikarya</taxon>
        <taxon>Ascomycota</taxon>
        <taxon>Saccharomycotina</taxon>
        <taxon>Pichiomycetes</taxon>
        <taxon>Pichiales</taxon>
        <taxon>Pichiaceae</taxon>
        <taxon>Pichia</taxon>
    </lineage>
</organism>
<accession>A0A1E3NJ87</accession>